<proteinExistence type="predicted"/>
<dbReference type="InterPro" id="IPR035999">
    <property type="entry name" value="Sec7_dom_sf"/>
</dbReference>
<feature type="region of interest" description="Disordered" evidence="1">
    <location>
        <begin position="280"/>
        <end position="315"/>
    </location>
</feature>
<evidence type="ECO:0000313" key="4">
    <source>
        <dbReference type="Proteomes" id="UP000799772"/>
    </source>
</evidence>
<dbReference type="InterPro" id="IPR000904">
    <property type="entry name" value="Sec7_dom"/>
</dbReference>
<dbReference type="InterPro" id="IPR032691">
    <property type="entry name" value="Mon2/Sec7/BIG1-like_HUS"/>
</dbReference>
<dbReference type="SMART" id="SM00222">
    <property type="entry name" value="Sec7"/>
    <property type="match status" value="1"/>
</dbReference>
<dbReference type="PANTHER" id="PTHR10663:SF388">
    <property type="entry name" value="GOLGI-SPECIFIC BREFELDIN A-RESISTANCE GUANINE NUCLEOTIDE EXCHANGE FACTOR 1"/>
    <property type="match status" value="1"/>
</dbReference>
<dbReference type="InterPro" id="IPR023394">
    <property type="entry name" value="Sec7_C_sf"/>
</dbReference>
<feature type="region of interest" description="Disordered" evidence="1">
    <location>
        <begin position="1534"/>
        <end position="1584"/>
    </location>
</feature>
<dbReference type="Proteomes" id="UP000799772">
    <property type="component" value="Unassembled WGS sequence"/>
</dbReference>
<dbReference type="Pfam" id="PF23325">
    <property type="entry name" value="TPR_28"/>
    <property type="match status" value="1"/>
</dbReference>
<dbReference type="Pfam" id="PF01369">
    <property type="entry name" value="Sec7"/>
    <property type="match status" value="1"/>
</dbReference>
<dbReference type="GO" id="GO:0005085">
    <property type="term" value="F:guanyl-nucleotide exchange factor activity"/>
    <property type="evidence" value="ECO:0007669"/>
    <property type="project" value="InterPro"/>
</dbReference>
<comment type="caution">
    <text evidence="3">The sequence shown here is derived from an EMBL/GenBank/DDBJ whole genome shotgun (WGS) entry which is preliminary data.</text>
</comment>
<dbReference type="Gene3D" id="1.10.220.20">
    <property type="match status" value="1"/>
</dbReference>
<dbReference type="SUPFAM" id="SSF48371">
    <property type="entry name" value="ARM repeat"/>
    <property type="match status" value="1"/>
</dbReference>
<feature type="region of interest" description="Disordered" evidence="1">
    <location>
        <begin position="468"/>
        <end position="503"/>
    </location>
</feature>
<evidence type="ECO:0000259" key="2">
    <source>
        <dbReference type="PROSITE" id="PS50190"/>
    </source>
</evidence>
<reference evidence="3" key="1">
    <citation type="journal article" date="2020" name="Stud. Mycol.">
        <title>101 Dothideomycetes genomes: a test case for predicting lifestyles and emergence of pathogens.</title>
        <authorList>
            <person name="Haridas S."/>
            <person name="Albert R."/>
            <person name="Binder M."/>
            <person name="Bloem J."/>
            <person name="Labutti K."/>
            <person name="Salamov A."/>
            <person name="Andreopoulos B."/>
            <person name="Baker S."/>
            <person name="Barry K."/>
            <person name="Bills G."/>
            <person name="Bluhm B."/>
            <person name="Cannon C."/>
            <person name="Castanera R."/>
            <person name="Culley D."/>
            <person name="Daum C."/>
            <person name="Ezra D."/>
            <person name="Gonzalez J."/>
            <person name="Henrissat B."/>
            <person name="Kuo A."/>
            <person name="Liang C."/>
            <person name="Lipzen A."/>
            <person name="Lutzoni F."/>
            <person name="Magnuson J."/>
            <person name="Mondo S."/>
            <person name="Nolan M."/>
            <person name="Ohm R."/>
            <person name="Pangilinan J."/>
            <person name="Park H.-J."/>
            <person name="Ramirez L."/>
            <person name="Alfaro M."/>
            <person name="Sun H."/>
            <person name="Tritt A."/>
            <person name="Yoshinaga Y."/>
            <person name="Zwiers L.-H."/>
            <person name="Turgeon B."/>
            <person name="Goodwin S."/>
            <person name="Spatafora J."/>
            <person name="Crous P."/>
            <person name="Grigoriev I."/>
        </authorList>
    </citation>
    <scope>NUCLEOTIDE SEQUENCE</scope>
    <source>
        <strain evidence="3">CBS 133067</strain>
    </source>
</reference>
<dbReference type="CDD" id="cd00171">
    <property type="entry name" value="Sec7"/>
    <property type="match status" value="1"/>
</dbReference>
<evidence type="ECO:0000313" key="3">
    <source>
        <dbReference type="EMBL" id="KAF2103590.1"/>
    </source>
</evidence>
<feature type="compositionally biased region" description="Acidic residues" evidence="1">
    <location>
        <begin position="1560"/>
        <end position="1570"/>
    </location>
</feature>
<dbReference type="GO" id="GO:0016192">
    <property type="term" value="P:vesicle-mediated transport"/>
    <property type="evidence" value="ECO:0007669"/>
    <property type="project" value="UniProtKB-ARBA"/>
</dbReference>
<evidence type="ECO:0000256" key="1">
    <source>
        <dbReference type="SAM" id="MobiDB-lite"/>
    </source>
</evidence>
<dbReference type="PROSITE" id="PS50190">
    <property type="entry name" value="SEC7"/>
    <property type="match status" value="1"/>
</dbReference>
<dbReference type="SUPFAM" id="SSF48425">
    <property type="entry name" value="Sec7 domain"/>
    <property type="match status" value="1"/>
</dbReference>
<feature type="domain" description="SEC7" evidence="2">
    <location>
        <begin position="594"/>
        <end position="784"/>
    </location>
</feature>
<keyword evidence="4" id="KW-1185">Reference proteome</keyword>
<dbReference type="InterPro" id="IPR056604">
    <property type="entry name" value="GBF1-like_TPR"/>
</dbReference>
<dbReference type="InterPro" id="IPR016024">
    <property type="entry name" value="ARM-type_fold"/>
</dbReference>
<name>A0A9P4IQP0_9PEZI</name>
<protein>
    <submittedName>
        <fullName evidence="3">Sec7-domain-containing protein</fullName>
    </submittedName>
</protein>
<organism evidence="3 4">
    <name type="scientific">Rhizodiscina lignyota</name>
    <dbReference type="NCBI Taxonomy" id="1504668"/>
    <lineage>
        <taxon>Eukaryota</taxon>
        <taxon>Fungi</taxon>
        <taxon>Dikarya</taxon>
        <taxon>Ascomycota</taxon>
        <taxon>Pezizomycotina</taxon>
        <taxon>Dothideomycetes</taxon>
        <taxon>Pleosporomycetidae</taxon>
        <taxon>Aulographales</taxon>
        <taxon>Rhizodiscinaceae</taxon>
        <taxon>Rhizodiscina</taxon>
    </lineage>
</organism>
<gene>
    <name evidence="3" type="ORF">NA57DRAFT_32611</name>
</gene>
<accession>A0A9P4IQP0</accession>
<dbReference type="Gene3D" id="1.10.1000.11">
    <property type="entry name" value="Arf Nucleotide-binding Site Opener,domain 2"/>
    <property type="match status" value="1"/>
</dbReference>
<feature type="region of interest" description="Disordered" evidence="1">
    <location>
        <begin position="1277"/>
        <end position="1302"/>
    </location>
</feature>
<dbReference type="EMBL" id="ML978122">
    <property type="protein sequence ID" value="KAF2103590.1"/>
    <property type="molecule type" value="Genomic_DNA"/>
</dbReference>
<feature type="compositionally biased region" description="Basic and acidic residues" evidence="1">
    <location>
        <begin position="486"/>
        <end position="503"/>
    </location>
</feature>
<feature type="compositionally biased region" description="Basic and acidic residues" evidence="1">
    <location>
        <begin position="1571"/>
        <end position="1584"/>
    </location>
</feature>
<dbReference type="GO" id="GO:0005794">
    <property type="term" value="C:Golgi apparatus"/>
    <property type="evidence" value="ECO:0007669"/>
    <property type="project" value="UniProtKB-ARBA"/>
</dbReference>
<dbReference type="Pfam" id="PF12783">
    <property type="entry name" value="Sec7-like_HUS"/>
    <property type="match status" value="1"/>
</dbReference>
<sequence length="1584" mass="174597">MASISSIEPPPIAVARDPVALVVQECITVTGAMRKHARWAHSSVSAILGGASAKPVNAGRASLDDGNLGDDEEAQASRWGLRGKKGKSMVDNPLLSAFARLRGELKGCKDIRSFDTPSLLHPFLQVIRSSSTSASITSLALNAITKFLSYNIIAQDSPRLPLAMQLLSSAITHCRFEASDSAADEIVLLRILRLMERMVSGPGIGDILSDESVCEIMETGLSMCCQVRLSELLRRNAEISMVTMCQVIFERLKHLEVEAGDELHALDENTKDDMETVKMDPSVNGNTLTQIRDGEGHTGSDSPALGTEKNASQMDLSTTVKEESEEAAEIKPYSLPSIRELFRVLVDLLDPNDKQRTDTMRVMALRIVDVALEVAGPSIANHPSLASLAKDTLCRHLFQLVRSESMAILNESLRVAGTLLATCRGVLKLQQELFLSYIVACLFPKVEIPQEPGIDPKLYEGVPQAPGVVKPAASQPSSGRATPVPVKDRQRLGLEGGSRKPDAREAMVESIGALVKIPSFMAELFVNYDCEIDRSDLCVDMVGLLSRNAFPDSATWSTTNVPPLCLDALLGYVQSIADRLDDPVGNDATEDVKRLKRQRELKKIISKGASRFNESPKSGIAYLASQGIIDNVDNPKSIAEFVGGTTRVDKKVLGEYLAKKDNVEILRAYMESFDFSGQRVDEALRQLLYSFRLPGESQLIERIVTEFSEQYCAKVQPESIADKDACFVLTYSIIMLNVDQHSPKVKSQSRMSVTDFTKNLRGVNNGSDFPIEYLQEIYDAIRTAEIILPEEHNSQDAYDHAWKELLVKVQSATDMIPCDSNAFDAEMFAATWRPIVATLTYVFMSASDDTVFNRVITGFDQCAKIASKYQLTDAMDQLVFCLASISTLATDAAPDVSLNTEVQTGEKNVMVSKTAVTFGREYKAQLATVVLFRVVTGHESAIRGGWVHLVRIMLNLFINALIPPSFNSISKTIDVPPIPLQPPTQVIERENRSSEAGLFSAFTQYVTSFANDEPPEPSDQEIEYTLITVDCVNACGFDEIFANISRMPVDSLKPLLTSLLLQIPEDMSPRVIVVKPDLPPPSPARPPPNGPVKVRHGATGPAYNPQLVFVLELCTIIALRDEQTIEVFGKDIADALQTIIRDAANYHPSVTSRAVYYLLALLNASANAHDFIRAPVVLHHLSSFPQELLEQSAMPLLRGLSDCINGPAPLRSEVATSPDFWSILRSLATAPDASAAVFKIAEDLVTREKGVGADNYEAIVTLLNDFATAGSVGAYEEQRRDASSRDGRDKGKGGEKRRRKSKNEEAVIRGVNAVGLIWGLIGRVQAWIEGSHLEREKAWTAYWSPIFQTLTTQSLNPCRAIRSTALASLQRCLLSETLTSIPLNPEKDGEEYVVVFNNVLFPLITQLLKPEVYQSDPGGMGDSRVQTASLCGRVFLQYLDRTSATDEPREENELISIWTRILSVMERLMTSSSGDNVEEAITQQLKNILLVMNSKEYLVPPEQDERHAELWRETWRRLDRFLPGLFAELFPEEAKNGPPWKIQSPTRTVAPEPKQMEQVQEGEEKGEEVDEKAPEVEPKADDVD</sequence>
<feature type="compositionally biased region" description="Basic and acidic residues" evidence="1">
    <location>
        <begin position="1277"/>
        <end position="1294"/>
    </location>
</feature>
<dbReference type="GO" id="GO:0032012">
    <property type="term" value="P:regulation of ARF protein signal transduction"/>
    <property type="evidence" value="ECO:0007669"/>
    <property type="project" value="InterPro"/>
</dbReference>
<dbReference type="PANTHER" id="PTHR10663">
    <property type="entry name" value="GUANYL-NUCLEOTIDE EXCHANGE FACTOR"/>
    <property type="match status" value="1"/>
</dbReference>
<dbReference type="OrthoDB" id="10258608at2759"/>